<dbReference type="Gene3D" id="3.30.70.1820">
    <property type="entry name" value="L1 transposable element, RRM domain"/>
    <property type="match status" value="1"/>
</dbReference>
<keyword evidence="2" id="KW-1185">Reference proteome</keyword>
<dbReference type="PANTHER" id="PTHR11505">
    <property type="entry name" value="L1 TRANSPOSABLE ELEMENT-RELATED"/>
    <property type="match status" value="1"/>
</dbReference>
<protein>
    <submittedName>
        <fullName evidence="1">Uncharacterized protein</fullName>
    </submittedName>
</protein>
<dbReference type="EMBL" id="CACRXK020018315">
    <property type="protein sequence ID" value="CAB4032327.1"/>
    <property type="molecule type" value="Genomic_DNA"/>
</dbReference>
<name>A0A7D9LGM3_PARCT</name>
<dbReference type="Proteomes" id="UP001152795">
    <property type="component" value="Unassembled WGS sequence"/>
</dbReference>
<dbReference type="AlphaFoldDB" id="A0A7D9LGM3"/>
<dbReference type="InterPro" id="IPR004244">
    <property type="entry name" value="Transposase_22"/>
</dbReference>
<evidence type="ECO:0000313" key="1">
    <source>
        <dbReference type="EMBL" id="CAB4032327.1"/>
    </source>
</evidence>
<sequence length="238" mass="27106">MSKDPELRSKMRSSTAALKDLDIGGIIQNELSKYLHSDEFGDTIKASLNDIMATMINEAVQPLKQRIENLEEQLEAVKQKVNDNEQYSRRSNVRIFGMESPDTNSDLVMVENCTKSVVDFCKNELGVDLNEQEIDRAHRVGRQHGKKSRAIIVKFRSHASKVKVMKAKKNLKGKPLYVNEDLTSQNLWLLKRSKEACKGNGYAYSVDGKIFVKIRDSHDSIRINRLADLEKLHLVVSF</sequence>
<evidence type="ECO:0000313" key="2">
    <source>
        <dbReference type="Proteomes" id="UP001152795"/>
    </source>
</evidence>
<reference evidence="1" key="1">
    <citation type="submission" date="2020-04" db="EMBL/GenBank/DDBJ databases">
        <authorList>
            <person name="Alioto T."/>
            <person name="Alioto T."/>
            <person name="Gomez Garrido J."/>
        </authorList>
    </citation>
    <scope>NUCLEOTIDE SEQUENCE</scope>
    <source>
        <strain evidence="1">A484AB</strain>
    </source>
</reference>
<accession>A0A7D9LGM3</accession>
<organism evidence="1 2">
    <name type="scientific">Paramuricea clavata</name>
    <name type="common">Red gorgonian</name>
    <name type="synonym">Violescent sea-whip</name>
    <dbReference type="NCBI Taxonomy" id="317549"/>
    <lineage>
        <taxon>Eukaryota</taxon>
        <taxon>Metazoa</taxon>
        <taxon>Cnidaria</taxon>
        <taxon>Anthozoa</taxon>
        <taxon>Octocorallia</taxon>
        <taxon>Malacalcyonacea</taxon>
        <taxon>Plexauridae</taxon>
        <taxon>Paramuricea</taxon>
    </lineage>
</organism>
<gene>
    <name evidence="1" type="ORF">PACLA_8A033097</name>
</gene>
<dbReference type="OrthoDB" id="10066957at2759"/>
<comment type="caution">
    <text evidence="1">The sequence shown here is derived from an EMBL/GenBank/DDBJ whole genome shotgun (WGS) entry which is preliminary data.</text>
</comment>
<proteinExistence type="predicted"/>